<organism evidence="2 3">
    <name type="scientific">Glutinoglossum americanum</name>
    <dbReference type="NCBI Taxonomy" id="1670608"/>
    <lineage>
        <taxon>Eukaryota</taxon>
        <taxon>Fungi</taxon>
        <taxon>Dikarya</taxon>
        <taxon>Ascomycota</taxon>
        <taxon>Pezizomycotina</taxon>
        <taxon>Geoglossomycetes</taxon>
        <taxon>Geoglossales</taxon>
        <taxon>Geoglossaceae</taxon>
        <taxon>Glutinoglossum</taxon>
    </lineage>
</organism>
<protein>
    <submittedName>
        <fullName evidence="2">Uncharacterized protein</fullName>
    </submittedName>
</protein>
<gene>
    <name evidence="2" type="ORF">FGG08_001757</name>
</gene>
<proteinExistence type="predicted"/>
<dbReference type="AlphaFoldDB" id="A0A9P8I6B9"/>
<comment type="caution">
    <text evidence="2">The sequence shown here is derived from an EMBL/GenBank/DDBJ whole genome shotgun (WGS) entry which is preliminary data.</text>
</comment>
<sequence length="382" mass="42354">MAMSSPSPPSPEGGKRANPETQVEVDVMILDYLLYMAARQVIAGRKAQRSGVVAGGSNGAADAEYGGGDGDERMVGDMPLMMVDSFLPIFKANHPTHLVPESTHSRLLLLKFSTLFVHRLQRSPSTPPLPSLQHLRARNHARATTWLSHHPPSQSATSIFNDLSNGLPIPPQSLHQNRRHVLSHNCPPNTVLTTPDFYGTPACLSLRDTLPAFMELSAYITSTYKSGRVNETWEKMAAEYMLQAALEAYLVYGESGDAALRECFAWGFDAEAMDGDAGEGGFLVNTMFWDEDQSIMEKWARIRNEHMQALAPPPQTHLQAHLETVATRFPLFRFEGRLLDFLWALTRHETAPVLAQLETGCLDGFSREETEALTRRVGIQIN</sequence>
<accession>A0A9P8I6B9</accession>
<name>A0A9P8I6B9_9PEZI</name>
<dbReference type="OrthoDB" id="4149149at2759"/>
<feature type="region of interest" description="Disordered" evidence="1">
    <location>
        <begin position="1"/>
        <end position="20"/>
    </location>
</feature>
<evidence type="ECO:0000313" key="3">
    <source>
        <dbReference type="Proteomes" id="UP000698800"/>
    </source>
</evidence>
<feature type="region of interest" description="Disordered" evidence="1">
    <location>
        <begin position="47"/>
        <end position="67"/>
    </location>
</feature>
<evidence type="ECO:0000313" key="2">
    <source>
        <dbReference type="EMBL" id="KAH0543990.1"/>
    </source>
</evidence>
<evidence type="ECO:0000256" key="1">
    <source>
        <dbReference type="SAM" id="MobiDB-lite"/>
    </source>
</evidence>
<keyword evidence="3" id="KW-1185">Reference proteome</keyword>
<feature type="compositionally biased region" description="Pro residues" evidence="1">
    <location>
        <begin position="1"/>
        <end position="11"/>
    </location>
</feature>
<reference evidence="2" key="1">
    <citation type="submission" date="2021-03" db="EMBL/GenBank/DDBJ databases">
        <title>Comparative genomics and phylogenomic investigation of the class Geoglossomycetes provide insights into ecological specialization and systematics.</title>
        <authorList>
            <person name="Melie T."/>
            <person name="Pirro S."/>
            <person name="Miller A.N."/>
            <person name="Quandt A."/>
        </authorList>
    </citation>
    <scope>NUCLEOTIDE SEQUENCE</scope>
    <source>
        <strain evidence="2">GBOQ0MN5Z8</strain>
    </source>
</reference>
<dbReference type="EMBL" id="JAGHQL010000024">
    <property type="protein sequence ID" value="KAH0543990.1"/>
    <property type="molecule type" value="Genomic_DNA"/>
</dbReference>
<dbReference type="Proteomes" id="UP000698800">
    <property type="component" value="Unassembled WGS sequence"/>
</dbReference>